<dbReference type="KEGG" id="vg:18114105"/>
<name>W0AYR1_9CAUD</name>
<dbReference type="EMBL" id="HQ698922">
    <property type="protein sequence ID" value="AHE63433.1"/>
    <property type="molecule type" value="Genomic_DNA"/>
</dbReference>
<evidence type="ECO:0000313" key="1">
    <source>
        <dbReference type="EMBL" id="AHE63433.1"/>
    </source>
</evidence>
<protein>
    <submittedName>
        <fullName evidence="1">Uncharacterized protein</fullName>
    </submittedName>
</protein>
<evidence type="ECO:0000313" key="2">
    <source>
        <dbReference type="Proteomes" id="UP000204195"/>
    </source>
</evidence>
<dbReference type="GeneID" id="18114105"/>
<proteinExistence type="predicted"/>
<dbReference type="Proteomes" id="UP000204195">
    <property type="component" value="Segment"/>
</dbReference>
<gene>
    <name evidence="1" type="ORF">ZZ1p0248</name>
</gene>
<sequence length="108" mass="11604">MTYNSSNCSFIGNIAAYAKLDLGADSVWSWLLRTSTNINNPSVSISTSGDIANRDARLDLGWFLSGRNPTVGSATMINSNTCNFIVSDNNNDGASNCGYISVQIWDVV</sequence>
<keyword evidence="2" id="KW-1185">Reference proteome</keyword>
<reference evidence="1 2" key="1">
    <citation type="journal article" date="2012" name="BMC Microbiol.">
        <title>Isolation and characterization of ZZ1, a novel lytic phage that infects Acinetobacter baumannii clinical isolates.</title>
        <authorList>
            <person name="Jin J."/>
            <person name="Li Z.J."/>
            <person name="Wang S.W."/>
            <person name="Wang S.M."/>
            <person name="Huang D.H."/>
            <person name="Li Y.H."/>
            <person name="Ma Y.Y."/>
            <person name="Wang J."/>
            <person name="Liu F."/>
            <person name="Chen X.D."/>
            <person name="Li G.X."/>
            <person name="Wang X.T."/>
            <person name="Wang Z.Q."/>
            <person name="Zhao G.Q."/>
        </authorList>
    </citation>
    <scope>NUCLEOTIDE SEQUENCE [LARGE SCALE GENOMIC DNA]</scope>
</reference>
<organism evidence="1 2">
    <name type="scientific">Acinetobacter phage ZZ1</name>
    <dbReference type="NCBI Taxonomy" id="1049283"/>
    <lineage>
        <taxon>Viruses</taxon>
        <taxon>Duplodnaviria</taxon>
        <taxon>Heunggongvirae</taxon>
        <taxon>Uroviricota</taxon>
        <taxon>Caudoviricetes</taxon>
        <taxon>Pantevenvirales</taxon>
        <taxon>Straboviridae</taxon>
        <taxon>Twarogvirinae</taxon>
        <taxon>Zedzedvirus</taxon>
        <taxon>Zedzedvirus zz1</taxon>
    </lineage>
</organism>
<accession>W0AYR1</accession>
<dbReference type="RefSeq" id="YP_008992079.1">
    <property type="nucleotide sequence ID" value="NC_018087.3"/>
</dbReference>